<evidence type="ECO:0000259" key="1">
    <source>
        <dbReference type="Pfam" id="PF03015"/>
    </source>
</evidence>
<dbReference type="GO" id="GO:0010345">
    <property type="term" value="P:suberin biosynthetic process"/>
    <property type="evidence" value="ECO:0007669"/>
    <property type="project" value="TreeGrafter"/>
</dbReference>
<dbReference type="EMBL" id="CP039347">
    <property type="protein sequence ID" value="QCD87791.1"/>
    <property type="molecule type" value="Genomic_DNA"/>
</dbReference>
<name>A0A4D6LGS0_VIGUN</name>
<gene>
    <name evidence="2" type="ORF">DEO72_LG3g2331</name>
</gene>
<dbReference type="GO" id="GO:0080019">
    <property type="term" value="F:alcohol-forming very long-chain fatty acyl-CoA reductase activity"/>
    <property type="evidence" value="ECO:0007669"/>
    <property type="project" value="InterPro"/>
</dbReference>
<keyword evidence="3" id="KW-1185">Reference proteome</keyword>
<reference evidence="2 3" key="1">
    <citation type="submission" date="2019-04" db="EMBL/GenBank/DDBJ databases">
        <title>An improved genome assembly and genetic linkage map for asparagus bean, Vigna unguiculata ssp. sesquipedialis.</title>
        <authorList>
            <person name="Xia Q."/>
            <person name="Zhang R."/>
            <person name="Dong Y."/>
        </authorList>
    </citation>
    <scope>NUCLEOTIDE SEQUENCE [LARGE SCALE GENOMIC DNA]</scope>
    <source>
        <tissue evidence="2">Leaf</tissue>
    </source>
</reference>
<dbReference type="InterPro" id="IPR026055">
    <property type="entry name" value="FAR"/>
</dbReference>
<dbReference type="PANTHER" id="PTHR11011:SF84">
    <property type="entry name" value="ACYL-COA REDUCTASE-LIKE PROTEIN, PUTATIVE-RELATED"/>
    <property type="match status" value="1"/>
</dbReference>
<evidence type="ECO:0000313" key="2">
    <source>
        <dbReference type="EMBL" id="QCD87791.1"/>
    </source>
</evidence>
<dbReference type="GO" id="GO:0035336">
    <property type="term" value="P:long-chain fatty-acyl-CoA metabolic process"/>
    <property type="evidence" value="ECO:0007669"/>
    <property type="project" value="TreeGrafter"/>
</dbReference>
<protein>
    <submittedName>
        <fullName evidence="2">Fatty acyl-CoA reductase</fullName>
    </submittedName>
</protein>
<feature type="domain" description="Fatty acyl-CoA reductase C-terminal" evidence="1">
    <location>
        <begin position="82"/>
        <end position="182"/>
    </location>
</feature>
<organism evidence="2 3">
    <name type="scientific">Vigna unguiculata</name>
    <name type="common">Cowpea</name>
    <dbReference type="NCBI Taxonomy" id="3917"/>
    <lineage>
        <taxon>Eukaryota</taxon>
        <taxon>Viridiplantae</taxon>
        <taxon>Streptophyta</taxon>
        <taxon>Embryophyta</taxon>
        <taxon>Tracheophyta</taxon>
        <taxon>Spermatophyta</taxon>
        <taxon>Magnoliopsida</taxon>
        <taxon>eudicotyledons</taxon>
        <taxon>Gunneridae</taxon>
        <taxon>Pentapetalae</taxon>
        <taxon>rosids</taxon>
        <taxon>fabids</taxon>
        <taxon>Fabales</taxon>
        <taxon>Fabaceae</taxon>
        <taxon>Papilionoideae</taxon>
        <taxon>50 kb inversion clade</taxon>
        <taxon>NPAAA clade</taxon>
        <taxon>indigoferoid/millettioid clade</taxon>
        <taxon>Phaseoleae</taxon>
        <taxon>Vigna</taxon>
    </lineage>
</organism>
<dbReference type="CDD" id="cd09071">
    <property type="entry name" value="FAR_C"/>
    <property type="match status" value="1"/>
</dbReference>
<proteinExistence type="predicted"/>
<dbReference type="AlphaFoldDB" id="A0A4D6LGS0"/>
<dbReference type="Proteomes" id="UP000501690">
    <property type="component" value="Linkage Group LG3"/>
</dbReference>
<evidence type="ECO:0000313" key="3">
    <source>
        <dbReference type="Proteomes" id="UP000501690"/>
    </source>
</evidence>
<dbReference type="PANTHER" id="PTHR11011">
    <property type="entry name" value="MALE STERILITY PROTEIN 2-RELATED"/>
    <property type="match status" value="1"/>
</dbReference>
<accession>A0A4D6LGS0</accession>
<dbReference type="InterPro" id="IPR033640">
    <property type="entry name" value="FAR_C"/>
</dbReference>
<sequence length="182" mass="21270">MVINSMIVALEACSKSCSKTLIYHIGSSLRNPFRISDLEDLAHQYFTKHPLTDMFGKPVACSKKVSWMSSVSSFHRYINIRYMLPLKRLKVMNKVCCYGHKAYYNESKRKVKKMMGIMRFYEPFLLFEGIFDDKNAENLRMTKMKAKDDDDVGRFNFDPTTIDWTHYVLNVHIPGLVKYAVK</sequence>
<dbReference type="Pfam" id="PF03015">
    <property type="entry name" value="Sterile"/>
    <property type="match status" value="1"/>
</dbReference>